<dbReference type="AlphaFoldDB" id="A0A8J7Z151"/>
<dbReference type="Pfam" id="PF05016">
    <property type="entry name" value="ParE_toxin"/>
    <property type="match status" value="1"/>
</dbReference>
<dbReference type="EMBL" id="JAACQH010000026">
    <property type="protein sequence ID" value="NCS91108.1"/>
    <property type="molecule type" value="Genomic_DNA"/>
</dbReference>
<sequence length="72" mass="8535">MKEIIWTQKFEREVKAIKDKSTKTRVVKQIKKIIANPDVGKPLEYALKGERTVYVPPFRIIYAFKECKMYLS</sequence>
<protein>
    <submittedName>
        <fullName evidence="3">Type II toxin-antitoxin system RelE/ParE family toxin</fullName>
    </submittedName>
</protein>
<gene>
    <name evidence="3" type="ORF">GW779_01615</name>
    <name evidence="2" type="ORF">GW910_02065</name>
</gene>
<evidence type="ECO:0000313" key="4">
    <source>
        <dbReference type="Proteomes" id="UP000738826"/>
    </source>
</evidence>
<reference evidence="3" key="1">
    <citation type="submission" date="2019-11" db="EMBL/GenBank/DDBJ databases">
        <title>Lipid analysis of CO2-rich subsurface aquifers suggests an autotrophy-based deep biosphere with lysolipids enriched in CPR bacteria.</title>
        <authorList>
            <person name="Probst A.J."/>
            <person name="Elling F.J."/>
            <person name="Castelle C.J."/>
            <person name="Zhu Q."/>
            <person name="Elvert M."/>
            <person name="Birarda G."/>
            <person name="Holman H.-Y."/>
            <person name="Lane K.R."/>
            <person name="Ladd B."/>
            <person name="Ryan M.C."/>
            <person name="Woyke T."/>
            <person name="Hinrichs K.-U."/>
            <person name="Banfield J.F."/>
        </authorList>
    </citation>
    <scope>NUCLEOTIDE SEQUENCE</scope>
    <source>
        <strain evidence="2">CG_2015-01_33_1645</strain>
        <strain evidence="3">CG_2015-04_33_537</strain>
    </source>
</reference>
<name>A0A8J7Z151_9ARCH</name>
<evidence type="ECO:0000313" key="2">
    <source>
        <dbReference type="EMBL" id="NCN64849.1"/>
    </source>
</evidence>
<comment type="caution">
    <text evidence="3">The sequence shown here is derived from an EMBL/GenBank/DDBJ whole genome shotgun (WGS) entry which is preliminary data.</text>
</comment>
<accession>A0A8J7Z151</accession>
<organism evidence="3 4">
    <name type="scientific">Candidatus Altarchaeum hamiconexum</name>
    <dbReference type="NCBI Taxonomy" id="1803513"/>
    <lineage>
        <taxon>Archaea</taxon>
        <taxon>Candidatus Altarchaeota</taxon>
        <taxon>Candidatus Altiarchaeia</taxon>
        <taxon>Candidatus Altarchaeales</taxon>
        <taxon>Candidatus Altarchaeaceae</taxon>
        <taxon>Candidatus Altarchaeum</taxon>
    </lineage>
</organism>
<dbReference type="InterPro" id="IPR035093">
    <property type="entry name" value="RelE/ParE_toxin_dom_sf"/>
</dbReference>
<dbReference type="SUPFAM" id="SSF143011">
    <property type="entry name" value="RelE-like"/>
    <property type="match status" value="1"/>
</dbReference>
<dbReference type="EMBL" id="JAACVF010000049">
    <property type="protein sequence ID" value="NCN64849.1"/>
    <property type="molecule type" value="Genomic_DNA"/>
</dbReference>
<dbReference type="Proteomes" id="UP000738826">
    <property type="component" value="Unassembled WGS sequence"/>
</dbReference>
<keyword evidence="1" id="KW-1277">Toxin-antitoxin system</keyword>
<evidence type="ECO:0000256" key="1">
    <source>
        <dbReference type="ARBA" id="ARBA00022649"/>
    </source>
</evidence>
<dbReference type="Proteomes" id="UP000768163">
    <property type="component" value="Unassembled WGS sequence"/>
</dbReference>
<dbReference type="Gene3D" id="3.30.2310.20">
    <property type="entry name" value="RelE-like"/>
    <property type="match status" value="1"/>
</dbReference>
<dbReference type="InterPro" id="IPR007712">
    <property type="entry name" value="RelE/ParE_toxin"/>
</dbReference>
<evidence type="ECO:0000313" key="3">
    <source>
        <dbReference type="EMBL" id="NCS91108.1"/>
    </source>
</evidence>
<proteinExistence type="predicted"/>